<dbReference type="EMBL" id="MN988555">
    <property type="protein sequence ID" value="QIG76615.1"/>
    <property type="molecule type" value="Genomic_DNA"/>
</dbReference>
<feature type="region of interest" description="Disordered" evidence="1">
    <location>
        <begin position="31"/>
        <end position="69"/>
    </location>
</feature>
<dbReference type="PROSITE" id="PS51257">
    <property type="entry name" value="PROKAR_LIPOPROTEIN"/>
    <property type="match status" value="1"/>
</dbReference>
<reference evidence="2" key="1">
    <citation type="submission" date="2020-01" db="EMBL/GenBank/DDBJ databases">
        <title>Patterns of diversity and host range of bacteriophage communities associated with bean-nodulatin bacteria.</title>
        <authorList>
            <person name="Vann Cauwenberghe J."/>
            <person name="Santamaria R.I."/>
            <person name="Bustos P."/>
            <person name="Juarez S."/>
            <person name="Gonzalez V."/>
        </authorList>
    </citation>
    <scope>NUCLEOTIDE SEQUENCE</scope>
</reference>
<feature type="compositionally biased region" description="Basic and acidic residues" evidence="1">
    <location>
        <begin position="31"/>
        <end position="62"/>
    </location>
</feature>
<evidence type="ECO:0000313" key="2">
    <source>
        <dbReference type="EMBL" id="QIG76615.1"/>
    </source>
</evidence>
<organism evidence="2 3">
    <name type="scientific">Rhizobium phage RHph_I1_6</name>
    <dbReference type="NCBI Taxonomy" id="2509728"/>
    <lineage>
        <taxon>Viruses</taxon>
        <taxon>Duplodnaviria</taxon>
        <taxon>Heunggongvirae</taxon>
        <taxon>Uroviricota</taxon>
        <taxon>Caudoviricetes</taxon>
        <taxon>Schitoviridae</taxon>
        <taxon>Demetervirinae</taxon>
        <taxon>Cyamitesvirus</taxon>
        <taxon>Cyamitesvirus I16</taxon>
    </lineage>
</organism>
<evidence type="ECO:0000313" key="3">
    <source>
        <dbReference type="Proteomes" id="UP000626490"/>
    </source>
</evidence>
<keyword evidence="3" id="KW-1185">Reference proteome</keyword>
<proteinExistence type="predicted"/>
<sequence length="69" mass="7523">MIRKHTFFVIAAGVALLSLASCGTVDVASERPRSITAEKESQQLHERGNRQRAEAAAKEAEAVSKGWKK</sequence>
<protein>
    <submittedName>
        <fullName evidence="2">Uncharacterized protein</fullName>
    </submittedName>
</protein>
<accession>A0A7S5RJS2</accession>
<gene>
    <name evidence="2" type="ORF">EVC27_093</name>
</gene>
<dbReference type="Proteomes" id="UP000626490">
    <property type="component" value="Segment"/>
</dbReference>
<name>A0A7S5RJS2_9CAUD</name>
<evidence type="ECO:0000256" key="1">
    <source>
        <dbReference type="SAM" id="MobiDB-lite"/>
    </source>
</evidence>